<dbReference type="InterPro" id="IPR045247">
    <property type="entry name" value="Oye-like"/>
</dbReference>
<proteinExistence type="predicted"/>
<dbReference type="GO" id="GO:0005829">
    <property type="term" value="C:cytosol"/>
    <property type="evidence" value="ECO:0007669"/>
    <property type="project" value="TreeGrafter"/>
</dbReference>
<dbReference type="GO" id="GO:0016491">
    <property type="term" value="F:oxidoreductase activity"/>
    <property type="evidence" value="ECO:0007669"/>
    <property type="project" value="InterPro"/>
</dbReference>
<name>A0A402D6H9_9BACT</name>
<protein>
    <submittedName>
        <fullName evidence="1">Uncharacterized protein</fullName>
    </submittedName>
</protein>
<sequence>MAANTLFTPLRLGAIELPTRIIMAPLTRMRAGAGGVPTPLNAEYYAQRASAALIFTEDTTISRQAQGYPSVPGVFTPEQITGWRAVTKAVHARGGRIVMQIAHNGRNSHSSYMANEELPVAPSAIPPTGQAHTPTFEAVDYETPRPLDTSELPGIVDAFRAAAINAMEAGFDGVSVQGANGPCWSNF</sequence>
<keyword evidence="2" id="KW-1185">Reference proteome</keyword>
<dbReference type="AlphaFoldDB" id="A0A402D6H9"/>
<dbReference type="Proteomes" id="UP000287394">
    <property type="component" value="Chromosome"/>
</dbReference>
<dbReference type="EMBL" id="AP025739">
    <property type="protein sequence ID" value="BDI32464.1"/>
    <property type="molecule type" value="Genomic_DNA"/>
</dbReference>
<gene>
    <name evidence="1" type="ORF">CCAX7_45150</name>
</gene>
<dbReference type="PANTHER" id="PTHR22893">
    <property type="entry name" value="NADH OXIDOREDUCTASE-RELATED"/>
    <property type="match status" value="1"/>
</dbReference>
<dbReference type="InterPro" id="IPR001155">
    <property type="entry name" value="OxRdtase_FMN_N"/>
</dbReference>
<dbReference type="SUPFAM" id="SSF51395">
    <property type="entry name" value="FMN-linked oxidoreductases"/>
    <property type="match status" value="1"/>
</dbReference>
<accession>A0A402D6H9</accession>
<reference evidence="1 2" key="1">
    <citation type="journal article" date="2019" name="Int. J. Syst. Evol. Microbiol.">
        <title>Capsulimonas corticalis gen. nov., sp. nov., an aerobic capsulated bacterium, of a novel bacterial order, Capsulimonadales ord. nov., of the class Armatimonadia of the phylum Armatimonadetes.</title>
        <authorList>
            <person name="Li J."/>
            <person name="Kudo C."/>
            <person name="Tonouchi A."/>
        </authorList>
    </citation>
    <scope>NUCLEOTIDE SEQUENCE [LARGE SCALE GENOMIC DNA]</scope>
    <source>
        <strain evidence="1 2">AX-7</strain>
    </source>
</reference>
<dbReference type="Pfam" id="PF00724">
    <property type="entry name" value="Oxidored_FMN"/>
    <property type="match status" value="1"/>
</dbReference>
<dbReference type="GO" id="GO:0010181">
    <property type="term" value="F:FMN binding"/>
    <property type="evidence" value="ECO:0007669"/>
    <property type="project" value="InterPro"/>
</dbReference>
<dbReference type="PANTHER" id="PTHR22893:SF91">
    <property type="entry name" value="NADPH DEHYDROGENASE 2-RELATED"/>
    <property type="match status" value="1"/>
</dbReference>
<evidence type="ECO:0000313" key="1">
    <source>
        <dbReference type="EMBL" id="BDI32464.1"/>
    </source>
</evidence>
<dbReference type="InterPro" id="IPR013785">
    <property type="entry name" value="Aldolase_TIM"/>
</dbReference>
<organism evidence="1 2">
    <name type="scientific">Capsulimonas corticalis</name>
    <dbReference type="NCBI Taxonomy" id="2219043"/>
    <lineage>
        <taxon>Bacteria</taxon>
        <taxon>Bacillati</taxon>
        <taxon>Armatimonadota</taxon>
        <taxon>Armatimonadia</taxon>
        <taxon>Capsulimonadales</taxon>
        <taxon>Capsulimonadaceae</taxon>
        <taxon>Capsulimonas</taxon>
    </lineage>
</organism>
<evidence type="ECO:0000313" key="2">
    <source>
        <dbReference type="Proteomes" id="UP000287394"/>
    </source>
</evidence>
<dbReference type="Gene3D" id="3.20.20.70">
    <property type="entry name" value="Aldolase class I"/>
    <property type="match status" value="1"/>
</dbReference>
<dbReference type="KEGG" id="ccot:CCAX7_45150"/>